<sequence length="190" mass="21652">MKCAEYTHIPLDDIEPDLIEFPRKITALSVSSSGITQALQAQAQMVYACTAQRDNDLNLRLAKLSQRRNELSLKISKIAAHESHMNTIIAKSSVEYSSDMQLISVVTLLFLPGTFMATLFSASFWNFQPGHQGPVVSRWGWVYFVITITLTLTVFAVWRFFSRWERMKEVPFKLETDISVLDAIDEINED</sequence>
<reference evidence="1" key="1">
    <citation type="journal article" date="2020" name="Stud. Mycol.">
        <title>101 Dothideomycetes genomes: a test case for predicting lifestyles and emergence of pathogens.</title>
        <authorList>
            <person name="Haridas S."/>
            <person name="Albert R."/>
            <person name="Binder M."/>
            <person name="Bloem J."/>
            <person name="Labutti K."/>
            <person name="Salamov A."/>
            <person name="Andreopoulos B."/>
            <person name="Baker S."/>
            <person name="Barry K."/>
            <person name="Bills G."/>
            <person name="Bluhm B."/>
            <person name="Cannon C."/>
            <person name="Castanera R."/>
            <person name="Culley D."/>
            <person name="Daum C."/>
            <person name="Ezra D."/>
            <person name="Gonzalez J."/>
            <person name="Henrissat B."/>
            <person name="Kuo A."/>
            <person name="Liang C."/>
            <person name="Lipzen A."/>
            <person name="Lutzoni F."/>
            <person name="Magnuson J."/>
            <person name="Mondo S."/>
            <person name="Nolan M."/>
            <person name="Ohm R."/>
            <person name="Pangilinan J."/>
            <person name="Park H.-J."/>
            <person name="Ramirez L."/>
            <person name="Alfaro M."/>
            <person name="Sun H."/>
            <person name="Tritt A."/>
            <person name="Yoshinaga Y."/>
            <person name="Zwiers L.-H."/>
            <person name="Turgeon B."/>
            <person name="Goodwin S."/>
            <person name="Spatafora J."/>
            <person name="Crous P."/>
            <person name="Grigoriev I."/>
        </authorList>
    </citation>
    <scope>NUCLEOTIDE SEQUENCE</scope>
    <source>
        <strain evidence="1">ATCC 200398</strain>
    </source>
</reference>
<name>A0ACB6QYL1_9PLEO</name>
<dbReference type="EMBL" id="MU003505">
    <property type="protein sequence ID" value="KAF2471170.1"/>
    <property type="molecule type" value="Genomic_DNA"/>
</dbReference>
<proteinExistence type="predicted"/>
<gene>
    <name evidence="1" type="ORF">BDR25DRAFT_285625</name>
</gene>
<accession>A0ACB6QYL1</accession>
<protein>
    <submittedName>
        <fullName evidence="1">Uncharacterized protein</fullName>
    </submittedName>
</protein>
<evidence type="ECO:0000313" key="1">
    <source>
        <dbReference type="EMBL" id="KAF2471170.1"/>
    </source>
</evidence>
<evidence type="ECO:0000313" key="2">
    <source>
        <dbReference type="Proteomes" id="UP000799755"/>
    </source>
</evidence>
<dbReference type="Proteomes" id="UP000799755">
    <property type="component" value="Unassembled WGS sequence"/>
</dbReference>
<comment type="caution">
    <text evidence="1">The sequence shown here is derived from an EMBL/GenBank/DDBJ whole genome shotgun (WGS) entry which is preliminary data.</text>
</comment>
<organism evidence="1 2">
    <name type="scientific">Lindgomyces ingoldianus</name>
    <dbReference type="NCBI Taxonomy" id="673940"/>
    <lineage>
        <taxon>Eukaryota</taxon>
        <taxon>Fungi</taxon>
        <taxon>Dikarya</taxon>
        <taxon>Ascomycota</taxon>
        <taxon>Pezizomycotina</taxon>
        <taxon>Dothideomycetes</taxon>
        <taxon>Pleosporomycetidae</taxon>
        <taxon>Pleosporales</taxon>
        <taxon>Lindgomycetaceae</taxon>
        <taxon>Lindgomyces</taxon>
    </lineage>
</organism>
<keyword evidence="2" id="KW-1185">Reference proteome</keyword>